<evidence type="ECO:0000256" key="3">
    <source>
        <dbReference type="ARBA" id="ARBA00022692"/>
    </source>
</evidence>
<proteinExistence type="predicted"/>
<evidence type="ECO:0000313" key="7">
    <source>
        <dbReference type="EMBL" id="UOQ95632.1"/>
    </source>
</evidence>
<feature type="transmembrane region" description="Helical" evidence="6">
    <location>
        <begin position="7"/>
        <end position="23"/>
    </location>
</feature>
<dbReference type="EMBL" id="CP095074">
    <property type="protein sequence ID" value="UOQ95632.1"/>
    <property type="molecule type" value="Genomic_DNA"/>
</dbReference>
<evidence type="ECO:0000256" key="2">
    <source>
        <dbReference type="ARBA" id="ARBA00022475"/>
    </source>
</evidence>
<dbReference type="RefSeq" id="WP_244755503.1">
    <property type="nucleotide sequence ID" value="NZ_CP095074.1"/>
</dbReference>
<feature type="transmembrane region" description="Helical" evidence="6">
    <location>
        <begin position="90"/>
        <end position="113"/>
    </location>
</feature>
<reference evidence="7 8" key="1">
    <citation type="submission" date="2022-04" db="EMBL/GenBank/DDBJ databases">
        <title>Halobacillus sp. isolated from saltern.</title>
        <authorList>
            <person name="Won M."/>
            <person name="Lee C.-M."/>
            <person name="Woen H.-Y."/>
            <person name="Kwon S.-W."/>
        </authorList>
    </citation>
    <scope>NUCLEOTIDE SEQUENCE [LARGE SCALE GENOMIC DNA]</scope>
    <source>
        <strain evidence="7 8">SSTM10-2</strain>
    </source>
</reference>
<keyword evidence="8" id="KW-1185">Reference proteome</keyword>
<organism evidence="7 8">
    <name type="scientific">Halobacillus shinanisalinarum</name>
    <dbReference type="NCBI Taxonomy" id="2932258"/>
    <lineage>
        <taxon>Bacteria</taxon>
        <taxon>Bacillati</taxon>
        <taxon>Bacillota</taxon>
        <taxon>Bacilli</taxon>
        <taxon>Bacillales</taxon>
        <taxon>Bacillaceae</taxon>
        <taxon>Halobacillus</taxon>
    </lineage>
</organism>
<accession>A0ABY4H9F0</accession>
<keyword evidence="2" id="KW-1003">Cell membrane</keyword>
<feature type="transmembrane region" description="Helical" evidence="6">
    <location>
        <begin position="29"/>
        <end position="47"/>
    </location>
</feature>
<keyword evidence="4 6" id="KW-1133">Transmembrane helix</keyword>
<evidence type="ECO:0000256" key="4">
    <source>
        <dbReference type="ARBA" id="ARBA00022989"/>
    </source>
</evidence>
<protein>
    <submittedName>
        <fullName evidence="7">CidA/LrgA family holin-like protein</fullName>
    </submittedName>
</protein>
<sequence length="134" mass="14705">MRGIRIILQIGILYVFSMIGDAVHNIFHIPIPGSIIGLILLLICLLYKIVPLKIIEDGASFLLSFLPLLYIPAMVGIMKYPSLISSSGAILFLVVVMSTIVTMIAAGITSQFLEQKATMRKEKKKCTNPLSQSL</sequence>
<name>A0ABY4H9F0_9BACI</name>
<dbReference type="InterPro" id="IPR005538">
    <property type="entry name" value="LrgA/CidA"/>
</dbReference>
<dbReference type="Pfam" id="PF03788">
    <property type="entry name" value="LrgA"/>
    <property type="match status" value="1"/>
</dbReference>
<gene>
    <name evidence="7" type="ORF">MUO14_07155</name>
</gene>
<feature type="transmembrane region" description="Helical" evidence="6">
    <location>
        <begin position="59"/>
        <end position="78"/>
    </location>
</feature>
<evidence type="ECO:0000256" key="1">
    <source>
        <dbReference type="ARBA" id="ARBA00004651"/>
    </source>
</evidence>
<dbReference type="Proteomes" id="UP000831880">
    <property type="component" value="Chromosome"/>
</dbReference>
<keyword evidence="3 6" id="KW-0812">Transmembrane</keyword>
<dbReference type="NCBIfam" id="NF002460">
    <property type="entry name" value="PRK01658.1"/>
    <property type="match status" value="1"/>
</dbReference>
<comment type="subcellular location">
    <subcellularLocation>
        <location evidence="1">Cell membrane</location>
        <topology evidence="1">Multi-pass membrane protein</topology>
    </subcellularLocation>
</comment>
<evidence type="ECO:0000256" key="5">
    <source>
        <dbReference type="ARBA" id="ARBA00023136"/>
    </source>
</evidence>
<keyword evidence="5 6" id="KW-0472">Membrane</keyword>
<dbReference type="PANTHER" id="PTHR33931">
    <property type="entry name" value="HOLIN-LIKE PROTEIN CIDA-RELATED"/>
    <property type="match status" value="1"/>
</dbReference>
<evidence type="ECO:0000256" key="6">
    <source>
        <dbReference type="SAM" id="Phobius"/>
    </source>
</evidence>
<dbReference type="PANTHER" id="PTHR33931:SF6">
    <property type="entry name" value="INTEGRAL MEMBRANE PROTEIN YXZK-RELATED"/>
    <property type="match status" value="1"/>
</dbReference>
<evidence type="ECO:0000313" key="8">
    <source>
        <dbReference type="Proteomes" id="UP000831880"/>
    </source>
</evidence>